<dbReference type="EMBL" id="QGKX02000088">
    <property type="protein sequence ID" value="KAF3589226.1"/>
    <property type="molecule type" value="Genomic_DNA"/>
</dbReference>
<gene>
    <name evidence="1" type="ORF">F2Q69_00031415</name>
</gene>
<accession>A0A8S9S9B6</accession>
<dbReference type="Proteomes" id="UP000712600">
    <property type="component" value="Unassembled WGS sequence"/>
</dbReference>
<evidence type="ECO:0000313" key="1">
    <source>
        <dbReference type="EMBL" id="KAF3589226.1"/>
    </source>
</evidence>
<dbReference type="AlphaFoldDB" id="A0A8S9S9B6"/>
<proteinExistence type="predicted"/>
<comment type="caution">
    <text evidence="1">The sequence shown here is derived from an EMBL/GenBank/DDBJ whole genome shotgun (WGS) entry which is preliminary data.</text>
</comment>
<reference evidence="1" key="1">
    <citation type="submission" date="2019-12" db="EMBL/GenBank/DDBJ databases">
        <title>Genome sequencing and annotation of Brassica cretica.</title>
        <authorList>
            <person name="Studholme D.J."/>
            <person name="Sarris P."/>
        </authorList>
    </citation>
    <scope>NUCLEOTIDE SEQUENCE</scope>
    <source>
        <strain evidence="1">PFS-109/04</strain>
        <tissue evidence="1">Leaf</tissue>
    </source>
</reference>
<evidence type="ECO:0000313" key="2">
    <source>
        <dbReference type="Proteomes" id="UP000712600"/>
    </source>
</evidence>
<sequence length="95" mass="10746">MSYSRFVDPHFHVYSYHVPVGGCDGILFPTLSEKLRELYETIASVAAKVREDFTAPGRLSLKPNNKKDGLPLLLLPLFSRRPCLENVGRWLKDTG</sequence>
<name>A0A8S9S9B6_BRACR</name>
<protein>
    <submittedName>
        <fullName evidence="1">Uncharacterized protein</fullName>
    </submittedName>
</protein>
<organism evidence="1 2">
    <name type="scientific">Brassica cretica</name>
    <name type="common">Mustard</name>
    <dbReference type="NCBI Taxonomy" id="69181"/>
    <lineage>
        <taxon>Eukaryota</taxon>
        <taxon>Viridiplantae</taxon>
        <taxon>Streptophyta</taxon>
        <taxon>Embryophyta</taxon>
        <taxon>Tracheophyta</taxon>
        <taxon>Spermatophyta</taxon>
        <taxon>Magnoliopsida</taxon>
        <taxon>eudicotyledons</taxon>
        <taxon>Gunneridae</taxon>
        <taxon>Pentapetalae</taxon>
        <taxon>rosids</taxon>
        <taxon>malvids</taxon>
        <taxon>Brassicales</taxon>
        <taxon>Brassicaceae</taxon>
        <taxon>Brassiceae</taxon>
        <taxon>Brassica</taxon>
    </lineage>
</organism>